<name>Q0V2V5_PHANO</name>
<gene>
    <name evidence="3" type="ORF">SNOG_01659</name>
</gene>
<keyword evidence="2" id="KW-0812">Transmembrane</keyword>
<feature type="transmembrane region" description="Helical" evidence="2">
    <location>
        <begin position="23"/>
        <end position="45"/>
    </location>
</feature>
<feature type="region of interest" description="Disordered" evidence="1">
    <location>
        <begin position="49"/>
        <end position="87"/>
    </location>
</feature>
<organism evidence="3 4">
    <name type="scientific">Phaeosphaeria nodorum (strain SN15 / ATCC MYA-4574 / FGSC 10173)</name>
    <name type="common">Glume blotch fungus</name>
    <name type="synonym">Parastagonospora nodorum</name>
    <dbReference type="NCBI Taxonomy" id="321614"/>
    <lineage>
        <taxon>Eukaryota</taxon>
        <taxon>Fungi</taxon>
        <taxon>Dikarya</taxon>
        <taxon>Ascomycota</taxon>
        <taxon>Pezizomycotina</taxon>
        <taxon>Dothideomycetes</taxon>
        <taxon>Pleosporomycetidae</taxon>
        <taxon>Pleosporales</taxon>
        <taxon>Pleosporineae</taxon>
        <taxon>Phaeosphaeriaceae</taxon>
        <taxon>Parastagonospora</taxon>
    </lineage>
</organism>
<evidence type="ECO:0000313" key="3">
    <source>
        <dbReference type="EMBL" id="EAT91308.1"/>
    </source>
</evidence>
<evidence type="ECO:0000256" key="2">
    <source>
        <dbReference type="SAM" id="Phobius"/>
    </source>
</evidence>
<dbReference type="InParanoid" id="Q0V2V5"/>
<dbReference type="Proteomes" id="UP000001055">
    <property type="component" value="Unassembled WGS sequence"/>
</dbReference>
<dbReference type="KEGG" id="pno:SNOG_01659"/>
<reference evidence="4" key="1">
    <citation type="journal article" date="2007" name="Plant Cell">
        <title>Dothideomycete-plant interactions illuminated by genome sequencing and EST analysis of the wheat pathogen Stagonospora nodorum.</title>
        <authorList>
            <person name="Hane J.K."/>
            <person name="Lowe R.G."/>
            <person name="Solomon P.S."/>
            <person name="Tan K.C."/>
            <person name="Schoch C.L."/>
            <person name="Spatafora J.W."/>
            <person name="Crous P.W."/>
            <person name="Kodira C."/>
            <person name="Birren B.W."/>
            <person name="Galagan J.E."/>
            <person name="Torriani S.F."/>
            <person name="McDonald B.A."/>
            <person name="Oliver R.P."/>
        </authorList>
    </citation>
    <scope>NUCLEOTIDE SEQUENCE [LARGE SCALE GENOMIC DNA]</scope>
    <source>
        <strain evidence="4">SN15 / ATCC MYA-4574 / FGSC 10173</strain>
    </source>
</reference>
<keyword evidence="2" id="KW-1133">Transmembrane helix</keyword>
<dbReference type="RefSeq" id="XP_001792295.1">
    <property type="nucleotide sequence ID" value="XM_001792243.1"/>
</dbReference>
<dbReference type="GeneID" id="5969140"/>
<dbReference type="EMBL" id="CH445326">
    <property type="protein sequence ID" value="EAT91308.1"/>
    <property type="molecule type" value="Genomic_DNA"/>
</dbReference>
<evidence type="ECO:0000313" key="4">
    <source>
        <dbReference type="Proteomes" id="UP000001055"/>
    </source>
</evidence>
<proteinExistence type="predicted"/>
<protein>
    <submittedName>
        <fullName evidence="3">Uncharacterized protein</fullName>
    </submittedName>
</protein>
<dbReference type="AlphaFoldDB" id="Q0V2V5"/>
<keyword evidence="2" id="KW-0472">Membrane</keyword>
<evidence type="ECO:0000256" key="1">
    <source>
        <dbReference type="SAM" id="MobiDB-lite"/>
    </source>
</evidence>
<accession>Q0V2V5</accession>
<sequence>MSHSTSNPALPYTPMSEDDWDTIYISIIFAVLFLSFIWMSVYLLCGRSKPRNQKNKKTPEPTTLKRKTSEPGTPSTMESDYPPGIQIDKVINGWNKRDSAK</sequence>